<evidence type="ECO:0000256" key="1">
    <source>
        <dbReference type="SAM" id="SignalP"/>
    </source>
</evidence>
<gene>
    <name evidence="2" type="ORF">GCM10009069_16480</name>
</gene>
<comment type="caution">
    <text evidence="2">The sequence shown here is derived from an EMBL/GenBank/DDBJ whole genome shotgun (WGS) entry which is preliminary data.</text>
</comment>
<dbReference type="SUPFAM" id="SSF103515">
    <property type="entry name" value="Autotransporter"/>
    <property type="match status" value="1"/>
</dbReference>
<dbReference type="GO" id="GO:0006878">
    <property type="term" value="P:intracellular copper ion homeostasis"/>
    <property type="evidence" value="ECO:0007669"/>
    <property type="project" value="InterPro"/>
</dbReference>
<dbReference type="RefSeq" id="WP_189497272.1">
    <property type="nucleotide sequence ID" value="NZ_BMZH01000005.1"/>
</dbReference>
<dbReference type="Pfam" id="PF05275">
    <property type="entry name" value="CopB"/>
    <property type="match status" value="1"/>
</dbReference>
<evidence type="ECO:0000313" key="3">
    <source>
        <dbReference type="Proteomes" id="UP000634004"/>
    </source>
</evidence>
<organism evidence="2 3">
    <name type="scientific">Algimonas arctica</name>
    <dbReference type="NCBI Taxonomy" id="1479486"/>
    <lineage>
        <taxon>Bacteria</taxon>
        <taxon>Pseudomonadati</taxon>
        <taxon>Pseudomonadota</taxon>
        <taxon>Alphaproteobacteria</taxon>
        <taxon>Maricaulales</taxon>
        <taxon>Robiginitomaculaceae</taxon>
        <taxon>Algimonas</taxon>
    </lineage>
</organism>
<keyword evidence="3" id="KW-1185">Reference proteome</keyword>
<evidence type="ECO:0000313" key="2">
    <source>
        <dbReference type="EMBL" id="GHA94058.1"/>
    </source>
</evidence>
<accession>A0A8J3G2J3</accession>
<dbReference type="GO" id="GO:0005507">
    <property type="term" value="F:copper ion binding"/>
    <property type="evidence" value="ECO:0007669"/>
    <property type="project" value="InterPro"/>
</dbReference>
<proteinExistence type="predicted"/>
<name>A0A8J3G2J3_9PROT</name>
<keyword evidence="1" id="KW-0732">Signal</keyword>
<feature type="chain" id="PRO_5035307972" description="Copper resistance protein B" evidence="1">
    <location>
        <begin position="28"/>
        <end position="273"/>
    </location>
</feature>
<dbReference type="Proteomes" id="UP000634004">
    <property type="component" value="Unassembled WGS sequence"/>
</dbReference>
<reference evidence="2" key="1">
    <citation type="journal article" date="2014" name="Int. J. Syst. Evol. Microbiol.">
        <title>Complete genome sequence of Corynebacterium casei LMG S-19264T (=DSM 44701T), isolated from a smear-ripened cheese.</title>
        <authorList>
            <consortium name="US DOE Joint Genome Institute (JGI-PGF)"/>
            <person name="Walter F."/>
            <person name="Albersmeier A."/>
            <person name="Kalinowski J."/>
            <person name="Ruckert C."/>
        </authorList>
    </citation>
    <scope>NUCLEOTIDE SEQUENCE</scope>
    <source>
        <strain evidence="2">KCTC 32513</strain>
    </source>
</reference>
<dbReference type="Gene3D" id="2.40.128.130">
    <property type="entry name" value="Autotransporter beta-domain"/>
    <property type="match status" value="1"/>
</dbReference>
<dbReference type="InterPro" id="IPR036709">
    <property type="entry name" value="Autotransporte_beta_dom_sf"/>
</dbReference>
<sequence length="273" mass="30292">MSVLSVRGVAFTILGVSALVAPLSAHAQNADAAEPDKLWSMADRYWGEAVMAEARDDLLAENGDMKTSMLMFDRLEWQDTGGDGTLLWDFQGWYGGDINKLYIKSEGEVSLEDDEIEDAEVQALWSRAVAPFWDVQAGIRYDLEPKGRTHAVLGIQGLAPYWFEVDTAAFLSTDGDLSARIEAEYDLRFSQRLVLQPRIEANLSAQDIRDIGVGAGLSSIEPGVRLRYEIRRTFAPYIGVEWQKQFGNTADFTRADGGDADNIVGVIGLRTWF</sequence>
<dbReference type="EMBL" id="BMZH01000005">
    <property type="protein sequence ID" value="GHA94058.1"/>
    <property type="molecule type" value="Genomic_DNA"/>
</dbReference>
<feature type="signal peptide" evidence="1">
    <location>
        <begin position="1"/>
        <end position="27"/>
    </location>
</feature>
<dbReference type="GO" id="GO:0009279">
    <property type="term" value="C:cell outer membrane"/>
    <property type="evidence" value="ECO:0007669"/>
    <property type="project" value="InterPro"/>
</dbReference>
<dbReference type="AlphaFoldDB" id="A0A8J3G2J3"/>
<protein>
    <recommendedName>
        <fullName evidence="4">Copper resistance protein B</fullName>
    </recommendedName>
</protein>
<reference evidence="2" key="2">
    <citation type="submission" date="2020-09" db="EMBL/GenBank/DDBJ databases">
        <authorList>
            <person name="Sun Q."/>
            <person name="Kim S."/>
        </authorList>
    </citation>
    <scope>NUCLEOTIDE SEQUENCE</scope>
    <source>
        <strain evidence="2">KCTC 32513</strain>
    </source>
</reference>
<dbReference type="InterPro" id="IPR007939">
    <property type="entry name" value="Cu-R_B_prcur"/>
</dbReference>
<evidence type="ECO:0008006" key="4">
    <source>
        <dbReference type="Google" id="ProtNLM"/>
    </source>
</evidence>